<dbReference type="SUPFAM" id="SSF55874">
    <property type="entry name" value="ATPase domain of HSP90 chaperone/DNA topoisomerase II/histidine kinase"/>
    <property type="match status" value="1"/>
</dbReference>
<keyword evidence="3" id="KW-0597">Phosphoprotein</keyword>
<evidence type="ECO:0000256" key="3">
    <source>
        <dbReference type="ARBA" id="ARBA00022553"/>
    </source>
</evidence>
<dbReference type="RefSeq" id="WP_092345372.1">
    <property type="nucleotide sequence ID" value="NZ_FNQN01000002.1"/>
</dbReference>
<accession>A0A1H3XLQ2</accession>
<dbReference type="InterPro" id="IPR036097">
    <property type="entry name" value="HisK_dim/P_sf"/>
</dbReference>
<dbReference type="PANTHER" id="PTHR43065:SF42">
    <property type="entry name" value="TWO-COMPONENT SENSOR PPRA"/>
    <property type="match status" value="1"/>
</dbReference>
<proteinExistence type="predicted"/>
<keyword evidence="6" id="KW-1185">Reference proteome</keyword>
<protein>
    <recommendedName>
        <fullName evidence="2">histidine kinase</fullName>
        <ecNumber evidence="2">2.7.13.3</ecNumber>
    </recommendedName>
</protein>
<evidence type="ECO:0000313" key="6">
    <source>
        <dbReference type="Proteomes" id="UP000199409"/>
    </source>
</evidence>
<dbReference type="Gene3D" id="3.30.565.10">
    <property type="entry name" value="Histidine kinase-like ATPase, C-terminal domain"/>
    <property type="match status" value="1"/>
</dbReference>
<keyword evidence="5" id="KW-0418">Kinase</keyword>
<comment type="catalytic activity">
    <reaction evidence="1">
        <text>ATP + protein L-histidine = ADP + protein N-phospho-L-histidine.</text>
        <dbReference type="EC" id="2.7.13.3"/>
    </reaction>
</comment>
<evidence type="ECO:0000256" key="2">
    <source>
        <dbReference type="ARBA" id="ARBA00012438"/>
    </source>
</evidence>
<evidence type="ECO:0000259" key="4">
    <source>
        <dbReference type="PROSITE" id="PS50109"/>
    </source>
</evidence>
<sequence>MAWDTARQLDDNYKNTWGFAQLLEHIEIGILVLDLKEHAIDYCNAAFFEVLQNDKLCSDYQGLYDLFVRNIEALDDFDLAGRAAHQVTYQGRLFGHSVYKAASDCRCVFIRDITEKSRLEAIAQAANAMDNIGFIFSGIRHEIGNPLNSLKMALSVLKQNSETTSPQILREYLDRGLADIGRMEYLLKSLKAFTMYDSVELKDLHLVEFMGKFISLIERDFNSYGIRIKTEIPLDLAWVRIDERALHQSLLNIFNNAADALREQEVPEIHIRAEVRDQLMWLTIADNGSGIYPEQLKHLFQPFNTNKVNGNGLGLVITRKLLAMMDSDIDIVSEPGCGTQVTIRLPIVTEEVRALQLQRNL</sequence>
<dbReference type="InterPro" id="IPR000014">
    <property type="entry name" value="PAS"/>
</dbReference>
<dbReference type="Proteomes" id="UP000199409">
    <property type="component" value="Unassembled WGS sequence"/>
</dbReference>
<dbReference type="InterPro" id="IPR036890">
    <property type="entry name" value="HATPase_C_sf"/>
</dbReference>
<evidence type="ECO:0000313" key="5">
    <source>
        <dbReference type="EMBL" id="SEA00385.1"/>
    </source>
</evidence>
<dbReference type="Pfam" id="PF13188">
    <property type="entry name" value="PAS_8"/>
    <property type="match status" value="1"/>
</dbReference>
<dbReference type="CDD" id="cd00082">
    <property type="entry name" value="HisKA"/>
    <property type="match status" value="1"/>
</dbReference>
<dbReference type="Pfam" id="PF00512">
    <property type="entry name" value="HisKA"/>
    <property type="match status" value="1"/>
</dbReference>
<dbReference type="PRINTS" id="PR00344">
    <property type="entry name" value="BCTRLSENSOR"/>
</dbReference>
<dbReference type="Gene3D" id="1.10.287.130">
    <property type="match status" value="1"/>
</dbReference>
<keyword evidence="5" id="KW-0808">Transferase</keyword>
<dbReference type="OrthoDB" id="9773941at2"/>
<dbReference type="EC" id="2.7.13.3" evidence="2"/>
<name>A0A1H3XLQ2_9BACT</name>
<gene>
    <name evidence="5" type="ORF">SAMN05660420_01032</name>
</gene>
<evidence type="ECO:0000256" key="1">
    <source>
        <dbReference type="ARBA" id="ARBA00000085"/>
    </source>
</evidence>
<dbReference type="SMART" id="SM00388">
    <property type="entry name" value="HisKA"/>
    <property type="match status" value="1"/>
</dbReference>
<dbReference type="PANTHER" id="PTHR43065">
    <property type="entry name" value="SENSOR HISTIDINE KINASE"/>
    <property type="match status" value="1"/>
</dbReference>
<dbReference type="InterPro" id="IPR004358">
    <property type="entry name" value="Sig_transdc_His_kin-like_C"/>
</dbReference>
<feature type="domain" description="Histidine kinase" evidence="4">
    <location>
        <begin position="138"/>
        <end position="349"/>
    </location>
</feature>
<reference evidence="5 6" key="1">
    <citation type="submission" date="2016-10" db="EMBL/GenBank/DDBJ databases">
        <authorList>
            <person name="de Groot N.N."/>
        </authorList>
    </citation>
    <scope>NUCLEOTIDE SEQUENCE [LARGE SCALE GENOMIC DNA]</scope>
    <source>
        <strain evidence="5 6">DSM 7343</strain>
    </source>
</reference>
<dbReference type="GO" id="GO:0000155">
    <property type="term" value="F:phosphorelay sensor kinase activity"/>
    <property type="evidence" value="ECO:0007669"/>
    <property type="project" value="InterPro"/>
</dbReference>
<dbReference type="InterPro" id="IPR003594">
    <property type="entry name" value="HATPase_dom"/>
</dbReference>
<dbReference type="AlphaFoldDB" id="A0A1H3XLQ2"/>
<dbReference type="PROSITE" id="PS50109">
    <property type="entry name" value="HIS_KIN"/>
    <property type="match status" value="1"/>
</dbReference>
<dbReference type="Pfam" id="PF02518">
    <property type="entry name" value="HATPase_c"/>
    <property type="match status" value="1"/>
</dbReference>
<dbReference type="SUPFAM" id="SSF47384">
    <property type="entry name" value="Homodimeric domain of signal transducing histidine kinase"/>
    <property type="match status" value="1"/>
</dbReference>
<organism evidence="5 6">
    <name type="scientific">Desulfuromusa kysingii</name>
    <dbReference type="NCBI Taxonomy" id="37625"/>
    <lineage>
        <taxon>Bacteria</taxon>
        <taxon>Pseudomonadati</taxon>
        <taxon>Thermodesulfobacteriota</taxon>
        <taxon>Desulfuromonadia</taxon>
        <taxon>Desulfuromonadales</taxon>
        <taxon>Geopsychrobacteraceae</taxon>
        <taxon>Desulfuromusa</taxon>
    </lineage>
</organism>
<dbReference type="SMART" id="SM00387">
    <property type="entry name" value="HATPase_c"/>
    <property type="match status" value="1"/>
</dbReference>
<dbReference type="EMBL" id="FNQN01000002">
    <property type="protein sequence ID" value="SEA00385.1"/>
    <property type="molecule type" value="Genomic_DNA"/>
</dbReference>
<dbReference type="InterPro" id="IPR003661">
    <property type="entry name" value="HisK_dim/P_dom"/>
</dbReference>
<dbReference type="InterPro" id="IPR005467">
    <property type="entry name" value="His_kinase_dom"/>
</dbReference>
<dbReference type="STRING" id="37625.SAMN05660420_01032"/>